<keyword evidence="4 5" id="KW-0413">Isomerase</keyword>
<comment type="catalytic activity">
    <reaction evidence="1 5 6">
        <text>[protein]-peptidylproline (omega=180) = [protein]-peptidylproline (omega=0)</text>
        <dbReference type="Rhea" id="RHEA:16237"/>
        <dbReference type="Rhea" id="RHEA-COMP:10747"/>
        <dbReference type="Rhea" id="RHEA-COMP:10748"/>
        <dbReference type="ChEBI" id="CHEBI:83833"/>
        <dbReference type="ChEBI" id="CHEBI:83834"/>
        <dbReference type="EC" id="5.2.1.8"/>
    </reaction>
</comment>
<dbReference type="SUPFAM" id="SSF54534">
    <property type="entry name" value="FKBP-like"/>
    <property type="match status" value="1"/>
</dbReference>
<evidence type="ECO:0000256" key="4">
    <source>
        <dbReference type="ARBA" id="ARBA00023235"/>
    </source>
</evidence>
<reference evidence="8 9" key="1">
    <citation type="journal article" date="2007" name="Appl. Environ. Microbiol.">
        <title>Genome sequence of the cellulolytic gliding bacterium Cytophaga hutchinsonii.</title>
        <authorList>
            <person name="Xie G."/>
            <person name="Bruce D.C."/>
            <person name="Challacombe J.F."/>
            <person name="Chertkov O."/>
            <person name="Detter J.C."/>
            <person name="Gilna P."/>
            <person name="Han C.S."/>
            <person name="Lucas S."/>
            <person name="Misra M."/>
            <person name="Myers G.L."/>
            <person name="Richardson P."/>
            <person name="Tapia R."/>
            <person name="Thayer N."/>
            <person name="Thompson L.S."/>
            <person name="Brettin T.S."/>
            <person name="Henrissat B."/>
            <person name="Wilson D.B."/>
            <person name="McBride M.J."/>
        </authorList>
    </citation>
    <scope>NUCLEOTIDE SEQUENCE [LARGE SCALE GENOMIC DNA]</scope>
    <source>
        <strain evidence="9">ATCC 33406 / DSM 1761 / CIP 103989 / NBRC 15051 / NCIMB 9469 / D465</strain>
    </source>
</reference>
<evidence type="ECO:0000256" key="1">
    <source>
        <dbReference type="ARBA" id="ARBA00000971"/>
    </source>
</evidence>
<sequence length="82" mass="9197">MYCIKSPEGEIIDSNQMHDPFRFRVDNTHVIDGLNEIVKQMSIGESIYCIIPSELGHGEKGIKGDVAPNTTLSYYIQLLAIK</sequence>
<evidence type="ECO:0000256" key="6">
    <source>
        <dbReference type="RuleBase" id="RU003915"/>
    </source>
</evidence>
<evidence type="ECO:0000313" key="9">
    <source>
        <dbReference type="Proteomes" id="UP000001822"/>
    </source>
</evidence>
<dbReference type="InterPro" id="IPR001179">
    <property type="entry name" value="PPIase_FKBP_dom"/>
</dbReference>
<dbReference type="GO" id="GO:0003755">
    <property type="term" value="F:peptidyl-prolyl cis-trans isomerase activity"/>
    <property type="evidence" value="ECO:0007669"/>
    <property type="project" value="UniProtKB-UniRule"/>
</dbReference>
<comment type="similarity">
    <text evidence="2 6">Belongs to the FKBP-type PPIase family.</text>
</comment>
<proteinExistence type="inferred from homology"/>
<dbReference type="PANTHER" id="PTHR43811">
    <property type="entry name" value="FKBP-TYPE PEPTIDYL-PROLYL CIS-TRANS ISOMERASE FKPA"/>
    <property type="match status" value="1"/>
</dbReference>
<organism evidence="8 9">
    <name type="scientific">Cytophaga hutchinsonii (strain ATCC 33406 / DSM 1761 / CIP 103989 / NBRC 15051 / NCIMB 9469 / D465)</name>
    <dbReference type="NCBI Taxonomy" id="269798"/>
    <lineage>
        <taxon>Bacteria</taxon>
        <taxon>Pseudomonadati</taxon>
        <taxon>Bacteroidota</taxon>
        <taxon>Cytophagia</taxon>
        <taxon>Cytophagales</taxon>
        <taxon>Cytophagaceae</taxon>
        <taxon>Cytophaga</taxon>
    </lineage>
</organism>
<dbReference type="EMBL" id="CP000383">
    <property type="protein sequence ID" value="ABG60896.1"/>
    <property type="molecule type" value="Genomic_DNA"/>
</dbReference>
<keyword evidence="9" id="KW-1185">Reference proteome</keyword>
<evidence type="ECO:0000256" key="5">
    <source>
        <dbReference type="PROSITE-ProRule" id="PRU00277"/>
    </source>
</evidence>
<evidence type="ECO:0000256" key="2">
    <source>
        <dbReference type="ARBA" id="ARBA00006577"/>
    </source>
</evidence>
<name>A0A6N4SW95_CYTH3</name>
<protein>
    <recommendedName>
        <fullName evidence="6">Peptidyl-prolyl cis-trans isomerase</fullName>
        <ecNumber evidence="6">5.2.1.8</ecNumber>
    </recommendedName>
</protein>
<dbReference type="Proteomes" id="UP000001822">
    <property type="component" value="Chromosome"/>
</dbReference>
<dbReference type="PANTHER" id="PTHR43811:SF19">
    <property type="entry name" value="39 KDA FK506-BINDING NUCLEAR PROTEIN"/>
    <property type="match status" value="1"/>
</dbReference>
<accession>A0A6N4SW95</accession>
<dbReference type="Gene3D" id="3.10.50.40">
    <property type="match status" value="1"/>
</dbReference>
<dbReference type="KEGG" id="chu:CHU_3663"/>
<gene>
    <name evidence="8" type="primary">fklB</name>
    <name evidence="8" type="ordered locus">CHU_3663</name>
</gene>
<dbReference type="Pfam" id="PF00254">
    <property type="entry name" value="FKBP_C"/>
    <property type="match status" value="1"/>
</dbReference>
<evidence type="ECO:0000256" key="3">
    <source>
        <dbReference type="ARBA" id="ARBA00023110"/>
    </source>
</evidence>
<dbReference type="EC" id="5.2.1.8" evidence="6"/>
<evidence type="ECO:0000313" key="8">
    <source>
        <dbReference type="EMBL" id="ABG60896.1"/>
    </source>
</evidence>
<evidence type="ECO:0000259" key="7">
    <source>
        <dbReference type="PROSITE" id="PS50059"/>
    </source>
</evidence>
<feature type="domain" description="PPIase FKBP-type" evidence="7">
    <location>
        <begin position="1"/>
        <end position="82"/>
    </location>
</feature>
<dbReference type="InterPro" id="IPR046357">
    <property type="entry name" value="PPIase_dom_sf"/>
</dbReference>
<dbReference type="AlphaFoldDB" id="A0A6N4SW95"/>
<dbReference type="PROSITE" id="PS50059">
    <property type="entry name" value="FKBP_PPIASE"/>
    <property type="match status" value="1"/>
</dbReference>
<keyword evidence="3 5" id="KW-0697">Rotamase</keyword>